<dbReference type="Pfam" id="PF22770">
    <property type="entry name" value="POP1_C"/>
    <property type="match status" value="1"/>
</dbReference>
<keyword evidence="3" id="KW-0539">Nucleus</keyword>
<dbReference type="Pfam" id="PF06978">
    <property type="entry name" value="POP1_N"/>
    <property type="match status" value="1"/>
</dbReference>
<feature type="domain" description="Pop1 N-terminal" evidence="5">
    <location>
        <begin position="70"/>
        <end position="272"/>
    </location>
</feature>
<protein>
    <submittedName>
        <fullName evidence="8">Uncharacterized protein</fullName>
    </submittedName>
</protein>
<evidence type="ECO:0000313" key="8">
    <source>
        <dbReference type="EMBL" id="KAL2069084.1"/>
    </source>
</evidence>
<organism evidence="8 9">
    <name type="scientific">Oculimacula yallundae</name>
    <dbReference type="NCBI Taxonomy" id="86028"/>
    <lineage>
        <taxon>Eukaryota</taxon>
        <taxon>Fungi</taxon>
        <taxon>Dikarya</taxon>
        <taxon>Ascomycota</taxon>
        <taxon>Pezizomycotina</taxon>
        <taxon>Leotiomycetes</taxon>
        <taxon>Helotiales</taxon>
        <taxon>Ploettnerulaceae</taxon>
        <taxon>Oculimacula</taxon>
    </lineage>
</organism>
<evidence type="ECO:0000256" key="2">
    <source>
        <dbReference type="ARBA" id="ARBA00022694"/>
    </source>
</evidence>
<comment type="caution">
    <text evidence="8">The sequence shown here is derived from an EMBL/GenBank/DDBJ whole genome shotgun (WGS) entry which is preliminary data.</text>
</comment>
<dbReference type="InterPro" id="IPR012590">
    <property type="entry name" value="POPLD_dom"/>
</dbReference>
<dbReference type="PANTHER" id="PTHR22731:SF3">
    <property type="entry name" value="RIBONUCLEASES P_MRP PROTEIN SUBUNIT POP1"/>
    <property type="match status" value="1"/>
</dbReference>
<dbReference type="InterPro" id="IPR009723">
    <property type="entry name" value="Pop1_N"/>
</dbReference>
<evidence type="ECO:0000256" key="3">
    <source>
        <dbReference type="ARBA" id="ARBA00023242"/>
    </source>
</evidence>
<gene>
    <name evidence="8" type="ORF">VTL71DRAFT_15422</name>
</gene>
<feature type="domain" description="POPLD" evidence="6">
    <location>
        <begin position="541"/>
        <end position="645"/>
    </location>
</feature>
<proteinExistence type="predicted"/>
<feature type="compositionally biased region" description="Polar residues" evidence="4">
    <location>
        <begin position="764"/>
        <end position="786"/>
    </location>
</feature>
<evidence type="ECO:0000256" key="1">
    <source>
        <dbReference type="ARBA" id="ARBA00004123"/>
    </source>
</evidence>
<keyword evidence="2" id="KW-0819">tRNA processing</keyword>
<feature type="compositionally biased region" description="Polar residues" evidence="4">
    <location>
        <begin position="26"/>
        <end position="37"/>
    </location>
</feature>
<feature type="region of interest" description="Disordered" evidence="4">
    <location>
        <begin position="1"/>
        <end position="43"/>
    </location>
</feature>
<reference evidence="8 9" key="1">
    <citation type="journal article" date="2024" name="Commun. Biol.">
        <title>Comparative genomic analysis of thermophilic fungi reveals convergent evolutionary adaptations and gene losses.</title>
        <authorList>
            <person name="Steindorff A.S."/>
            <person name="Aguilar-Pontes M.V."/>
            <person name="Robinson A.J."/>
            <person name="Andreopoulos B."/>
            <person name="LaButti K."/>
            <person name="Kuo A."/>
            <person name="Mondo S."/>
            <person name="Riley R."/>
            <person name="Otillar R."/>
            <person name="Haridas S."/>
            <person name="Lipzen A."/>
            <person name="Grimwood J."/>
            <person name="Schmutz J."/>
            <person name="Clum A."/>
            <person name="Reid I.D."/>
            <person name="Moisan M.C."/>
            <person name="Butler G."/>
            <person name="Nguyen T.T.M."/>
            <person name="Dewar K."/>
            <person name="Conant G."/>
            <person name="Drula E."/>
            <person name="Henrissat B."/>
            <person name="Hansel C."/>
            <person name="Singer S."/>
            <person name="Hutchinson M.I."/>
            <person name="de Vries R.P."/>
            <person name="Natvig D.O."/>
            <person name="Powell A.J."/>
            <person name="Tsang A."/>
            <person name="Grigoriev I.V."/>
        </authorList>
    </citation>
    <scope>NUCLEOTIDE SEQUENCE [LARGE SCALE GENOMIC DNA]</scope>
    <source>
        <strain evidence="8 9">CBS 494.80</strain>
    </source>
</reference>
<keyword evidence="9" id="KW-1185">Reference proteome</keyword>
<feature type="domain" description="POP1 C-terminal" evidence="7">
    <location>
        <begin position="707"/>
        <end position="892"/>
    </location>
</feature>
<evidence type="ECO:0000259" key="7">
    <source>
        <dbReference type="Pfam" id="PF22770"/>
    </source>
</evidence>
<dbReference type="InterPro" id="IPR039182">
    <property type="entry name" value="Pop1"/>
</dbReference>
<comment type="subcellular location">
    <subcellularLocation>
        <location evidence="1">Nucleus</location>
    </subcellularLocation>
</comment>
<feature type="region of interest" description="Disordered" evidence="4">
    <location>
        <begin position="108"/>
        <end position="147"/>
    </location>
</feature>
<sequence>MPPKQSNVELRLAKSNGNGKRKDPPGSTSSTQNQPSKGRNFKRVKYNARSILTKPPDAALQNGELNLQSFLKSREFEIKALQDGMQSAKKSGTKRAFQQVPHDLRRRTASHNVKRVPKRLQKRAAKEMKDDNTPTVNSKTRKPTNPRGRLRAETAKRLGILAAKKRVSKEEKVVEAGIEARIPRPKIRRNALNDPQKPKSKFRKRQIHKTWLPTHLWHAKRATMTEPKNPLWRFAIPLTSTQKSYRPTHRASGGRGAVCWDMSYMSTIGLRGPEASLQKVLTAMGVADLGLWETKGTKWREGKRSWTGWLTRAEKDKSIVVCPSTVLWCPQQSITTSETNSKNKPLQAQIFVRVHPSAFLEVWNDFLRLSKLQRPIVQIEDLRFEIGSIEVTGPSSTEALLSVLFPYDESEEHGRTFRSLAGITNPGSLPSNSILSFTVLDPRLRYPPRPVKLPDSNDEEANFKLLQMASCWPVDQSTGSSALFDRDARFKATRLPSQKALSRRKNLVKPGEHPSLLASDPRIPITLVATRSASTCSAQGTWTLLAPWKCILPFWYGLMHCPLSSGSNPRLGGLQELRQIHFEQGVPFFPTDYPGTAAGFQWELDERLKKKANWDKRPKGKRVEWDSLDLGAGRKGEIGRGWATDFEKLLGILPLPASVASTGISQEAAKSQESIPKIDSPVYHIPSKTFRTLLSTSESKAPLPNAVATIRLSLVTKGIASPSARLYRLPQESASSSADTTTLSTSSTPAPSTRSQWLALLPPATNSKLPLNPQSKAAKLKQTTRIPLNTPLTQRVRLLAQSLLQNPPRQYSQYQSGNPEDEFPLVPDEEDLIGFVTTGEFNLAEGKGMAVGSVLVERVLERRNGTEGIKDGRLCIVRNAGEKMGRLARWEVI</sequence>
<feature type="compositionally biased region" description="Low complexity" evidence="4">
    <location>
        <begin position="733"/>
        <end position="755"/>
    </location>
</feature>
<evidence type="ECO:0000313" key="9">
    <source>
        <dbReference type="Proteomes" id="UP001595075"/>
    </source>
</evidence>
<dbReference type="Proteomes" id="UP001595075">
    <property type="component" value="Unassembled WGS sequence"/>
</dbReference>
<feature type="region of interest" description="Disordered" evidence="4">
    <location>
        <begin position="730"/>
        <end position="786"/>
    </location>
</feature>
<dbReference type="PANTHER" id="PTHR22731">
    <property type="entry name" value="RIBONUCLEASES P/MRP PROTEIN SUBUNIT POP1"/>
    <property type="match status" value="1"/>
</dbReference>
<evidence type="ECO:0000259" key="6">
    <source>
        <dbReference type="Pfam" id="PF08170"/>
    </source>
</evidence>
<accession>A0ABR4CGJ2</accession>
<feature type="compositionally biased region" description="Basic residues" evidence="4">
    <location>
        <begin position="108"/>
        <end position="123"/>
    </location>
</feature>
<dbReference type="Pfam" id="PF08170">
    <property type="entry name" value="POPLD"/>
    <property type="match status" value="1"/>
</dbReference>
<evidence type="ECO:0000259" key="5">
    <source>
        <dbReference type="Pfam" id="PF06978"/>
    </source>
</evidence>
<dbReference type="InterPro" id="IPR055079">
    <property type="entry name" value="POP1_C"/>
</dbReference>
<name>A0ABR4CGJ2_9HELO</name>
<dbReference type="EMBL" id="JAZHXI010000008">
    <property type="protein sequence ID" value="KAL2069084.1"/>
    <property type="molecule type" value="Genomic_DNA"/>
</dbReference>
<evidence type="ECO:0000256" key="4">
    <source>
        <dbReference type="SAM" id="MobiDB-lite"/>
    </source>
</evidence>